<protein>
    <submittedName>
        <fullName evidence="1">Uncharacterized protein</fullName>
    </submittedName>
</protein>
<evidence type="ECO:0000313" key="2">
    <source>
        <dbReference type="Proteomes" id="UP001055811"/>
    </source>
</evidence>
<evidence type="ECO:0000313" key="1">
    <source>
        <dbReference type="EMBL" id="KAI3778710.1"/>
    </source>
</evidence>
<reference evidence="1 2" key="2">
    <citation type="journal article" date="2022" name="Mol. Ecol. Resour.">
        <title>The genomes of chicory, endive, great burdock and yacon provide insights into Asteraceae paleo-polyploidization history and plant inulin production.</title>
        <authorList>
            <person name="Fan W."/>
            <person name="Wang S."/>
            <person name="Wang H."/>
            <person name="Wang A."/>
            <person name="Jiang F."/>
            <person name="Liu H."/>
            <person name="Zhao H."/>
            <person name="Xu D."/>
            <person name="Zhang Y."/>
        </authorList>
    </citation>
    <scope>NUCLEOTIDE SEQUENCE [LARGE SCALE GENOMIC DNA]</scope>
    <source>
        <strain evidence="2">cv. Punajuju</strain>
        <tissue evidence="1">Leaves</tissue>
    </source>
</reference>
<gene>
    <name evidence="1" type="ORF">L2E82_08093</name>
</gene>
<organism evidence="1 2">
    <name type="scientific">Cichorium intybus</name>
    <name type="common">Chicory</name>
    <dbReference type="NCBI Taxonomy" id="13427"/>
    <lineage>
        <taxon>Eukaryota</taxon>
        <taxon>Viridiplantae</taxon>
        <taxon>Streptophyta</taxon>
        <taxon>Embryophyta</taxon>
        <taxon>Tracheophyta</taxon>
        <taxon>Spermatophyta</taxon>
        <taxon>Magnoliopsida</taxon>
        <taxon>eudicotyledons</taxon>
        <taxon>Gunneridae</taxon>
        <taxon>Pentapetalae</taxon>
        <taxon>asterids</taxon>
        <taxon>campanulids</taxon>
        <taxon>Asterales</taxon>
        <taxon>Asteraceae</taxon>
        <taxon>Cichorioideae</taxon>
        <taxon>Cichorieae</taxon>
        <taxon>Cichoriinae</taxon>
        <taxon>Cichorium</taxon>
    </lineage>
</organism>
<keyword evidence="2" id="KW-1185">Reference proteome</keyword>
<name>A0ACB9G5M7_CICIN</name>
<accession>A0ACB9G5M7</accession>
<sequence>MISIATPINLGSQLISRFIVVSVVIIIMRRAGASAFSLAVSSSAFIGSSFIIKKKGLQRAGASSTRTRSGGYGYLLVPLCWIGFFANFIA</sequence>
<dbReference type="EMBL" id="CM042010">
    <property type="protein sequence ID" value="KAI3778710.1"/>
    <property type="molecule type" value="Genomic_DNA"/>
</dbReference>
<comment type="caution">
    <text evidence="1">The sequence shown here is derived from an EMBL/GenBank/DDBJ whole genome shotgun (WGS) entry which is preliminary data.</text>
</comment>
<dbReference type="Proteomes" id="UP001055811">
    <property type="component" value="Linkage Group LG02"/>
</dbReference>
<reference evidence="2" key="1">
    <citation type="journal article" date="2022" name="Mol. Ecol. Resour.">
        <title>The genomes of chicory, endive, great burdock and yacon provide insights into Asteraceae palaeo-polyploidization history and plant inulin production.</title>
        <authorList>
            <person name="Fan W."/>
            <person name="Wang S."/>
            <person name="Wang H."/>
            <person name="Wang A."/>
            <person name="Jiang F."/>
            <person name="Liu H."/>
            <person name="Zhao H."/>
            <person name="Xu D."/>
            <person name="Zhang Y."/>
        </authorList>
    </citation>
    <scope>NUCLEOTIDE SEQUENCE [LARGE SCALE GENOMIC DNA]</scope>
    <source>
        <strain evidence="2">cv. Punajuju</strain>
    </source>
</reference>
<proteinExistence type="predicted"/>